<dbReference type="InterPro" id="IPR029060">
    <property type="entry name" value="PIN-like_dom_sf"/>
</dbReference>
<name>A0A927A244_9NOST</name>
<protein>
    <submittedName>
        <fullName evidence="2">Toxin-antitoxin system toxin component, PIN family</fullName>
    </submittedName>
</protein>
<accession>A0A927A244</accession>
<dbReference type="Pfam" id="PF13470">
    <property type="entry name" value="PIN_3"/>
    <property type="match status" value="1"/>
</dbReference>
<dbReference type="PANTHER" id="PTHR34610:SF3">
    <property type="entry name" value="SSL7007 PROTEIN"/>
    <property type="match status" value="1"/>
</dbReference>
<keyword evidence="3" id="KW-1185">Reference proteome</keyword>
<evidence type="ECO:0000259" key="1">
    <source>
        <dbReference type="SMART" id="SM00670"/>
    </source>
</evidence>
<evidence type="ECO:0000313" key="2">
    <source>
        <dbReference type="EMBL" id="MBD2296887.1"/>
    </source>
</evidence>
<gene>
    <name evidence="2" type="ORF">H6G06_26270</name>
</gene>
<organism evidence="2 3">
    <name type="scientific">Anabaena sphaerica FACHB-251</name>
    <dbReference type="NCBI Taxonomy" id="2692883"/>
    <lineage>
        <taxon>Bacteria</taxon>
        <taxon>Bacillati</taxon>
        <taxon>Cyanobacteriota</taxon>
        <taxon>Cyanophyceae</taxon>
        <taxon>Nostocales</taxon>
        <taxon>Nostocaceae</taxon>
        <taxon>Anabaena</taxon>
    </lineage>
</organism>
<dbReference type="Proteomes" id="UP000662185">
    <property type="component" value="Unassembled WGS sequence"/>
</dbReference>
<evidence type="ECO:0000313" key="3">
    <source>
        <dbReference type="Proteomes" id="UP000662185"/>
    </source>
</evidence>
<comment type="caution">
    <text evidence="2">The sequence shown here is derived from an EMBL/GenBank/DDBJ whole genome shotgun (WGS) entry which is preliminary data.</text>
</comment>
<dbReference type="SMART" id="SM00670">
    <property type="entry name" value="PINc"/>
    <property type="match status" value="1"/>
</dbReference>
<reference evidence="3" key="1">
    <citation type="journal article" date="2020" name="ISME J.">
        <title>Comparative genomics reveals insights into cyanobacterial evolution and habitat adaptation.</title>
        <authorList>
            <person name="Chen M.Y."/>
            <person name="Teng W.K."/>
            <person name="Zhao L."/>
            <person name="Hu C.X."/>
            <person name="Zhou Y.K."/>
            <person name="Han B.P."/>
            <person name="Song L.R."/>
            <person name="Shu W.S."/>
        </authorList>
    </citation>
    <scope>NUCLEOTIDE SEQUENCE [LARGE SCALE GENOMIC DNA]</scope>
    <source>
        <strain evidence="3">FACHB-251</strain>
    </source>
</reference>
<dbReference type="NCBIfam" id="TIGR00305">
    <property type="entry name" value="putative toxin-antitoxin system toxin component, PIN family"/>
    <property type="match status" value="1"/>
</dbReference>
<dbReference type="PANTHER" id="PTHR34610">
    <property type="entry name" value="SSL7007 PROTEIN"/>
    <property type="match status" value="1"/>
</dbReference>
<dbReference type="InterPro" id="IPR002850">
    <property type="entry name" value="PIN_toxin-like"/>
</dbReference>
<dbReference type="AlphaFoldDB" id="A0A927A244"/>
<feature type="domain" description="PIN" evidence="1">
    <location>
        <begin position="7"/>
        <end position="119"/>
    </location>
</feature>
<dbReference type="EMBL" id="JACJQU010000034">
    <property type="protein sequence ID" value="MBD2296887.1"/>
    <property type="molecule type" value="Genomic_DNA"/>
</dbReference>
<sequence length="140" mass="16155">MTENKAVKIIIDTNLWISFLIGKELKDLKDLLVAETIIVVISEQILEEITLVTQRPKLQKYFPSNKVHELIQLLRTIGVFINITSEVFICRDAKDYYLLALAKDSDANFLVTGDQDLLVIKKFENTEIVTYQKLLQKLEN</sequence>
<dbReference type="SUPFAM" id="SSF88723">
    <property type="entry name" value="PIN domain-like"/>
    <property type="match status" value="1"/>
</dbReference>
<dbReference type="RefSeq" id="WP_190565010.1">
    <property type="nucleotide sequence ID" value="NZ_JACJQU010000034.1"/>
</dbReference>
<proteinExistence type="predicted"/>
<dbReference type="InterPro" id="IPR002716">
    <property type="entry name" value="PIN_dom"/>
</dbReference>